<dbReference type="CDD" id="cd00093">
    <property type="entry name" value="HTH_XRE"/>
    <property type="match status" value="1"/>
</dbReference>
<dbReference type="OrthoDB" id="48775at2"/>
<dbReference type="PANTHER" id="PTHR46797">
    <property type="entry name" value="HTH-TYPE TRANSCRIPTIONAL REGULATOR"/>
    <property type="match status" value="1"/>
</dbReference>
<dbReference type="Proteomes" id="UP000192660">
    <property type="component" value="Unassembled WGS sequence"/>
</dbReference>
<dbReference type="PANTHER" id="PTHR46797:SF1">
    <property type="entry name" value="METHYLPHOSPHONATE SYNTHASE"/>
    <property type="match status" value="1"/>
</dbReference>
<dbReference type="SUPFAM" id="SSF47413">
    <property type="entry name" value="lambda repressor-like DNA-binding domains"/>
    <property type="match status" value="1"/>
</dbReference>
<dbReference type="GO" id="GO:0003700">
    <property type="term" value="F:DNA-binding transcription factor activity"/>
    <property type="evidence" value="ECO:0007669"/>
    <property type="project" value="TreeGrafter"/>
</dbReference>
<name>A0A1W1W6E4_SULTA</name>
<evidence type="ECO:0000313" key="3">
    <source>
        <dbReference type="EMBL" id="SMC01689.1"/>
    </source>
</evidence>
<keyword evidence="1" id="KW-0238">DNA-binding</keyword>
<gene>
    <name evidence="3" type="ORF">SAMN00768000_0054</name>
</gene>
<dbReference type="Pfam" id="PF13560">
    <property type="entry name" value="HTH_31"/>
    <property type="match status" value="1"/>
</dbReference>
<dbReference type="SMART" id="SM00530">
    <property type="entry name" value="HTH_XRE"/>
    <property type="match status" value="1"/>
</dbReference>
<evidence type="ECO:0000256" key="1">
    <source>
        <dbReference type="ARBA" id="ARBA00023125"/>
    </source>
</evidence>
<dbReference type="AlphaFoldDB" id="A0A1W1W6E4"/>
<feature type="domain" description="HTH cro/C1-type" evidence="2">
    <location>
        <begin position="7"/>
        <end position="62"/>
    </location>
</feature>
<organism evidence="3 4">
    <name type="scientific">Sulfobacillus thermosulfidooxidans (strain DSM 9293 / VKM B-1269 / AT-1)</name>
    <dbReference type="NCBI Taxonomy" id="929705"/>
    <lineage>
        <taxon>Bacteria</taxon>
        <taxon>Bacillati</taxon>
        <taxon>Bacillota</taxon>
        <taxon>Clostridia</taxon>
        <taxon>Eubacteriales</taxon>
        <taxon>Clostridiales Family XVII. Incertae Sedis</taxon>
        <taxon>Sulfobacillus</taxon>
    </lineage>
</organism>
<proteinExistence type="predicted"/>
<evidence type="ECO:0000259" key="2">
    <source>
        <dbReference type="PROSITE" id="PS50943"/>
    </source>
</evidence>
<dbReference type="InterPro" id="IPR050807">
    <property type="entry name" value="TransReg_Diox_bact_type"/>
</dbReference>
<dbReference type="GO" id="GO:0005829">
    <property type="term" value="C:cytosol"/>
    <property type="evidence" value="ECO:0007669"/>
    <property type="project" value="TreeGrafter"/>
</dbReference>
<dbReference type="RefSeq" id="WP_020374526.1">
    <property type="nucleotide sequence ID" value="NZ_FWWY01000001.1"/>
</dbReference>
<dbReference type="PROSITE" id="PS50943">
    <property type="entry name" value="HTH_CROC1"/>
    <property type="match status" value="1"/>
</dbReference>
<dbReference type="Gene3D" id="1.10.260.40">
    <property type="entry name" value="lambda repressor-like DNA-binding domains"/>
    <property type="match status" value="1"/>
</dbReference>
<dbReference type="STRING" id="28034.BFX07_08090"/>
<reference evidence="4" key="1">
    <citation type="submission" date="2017-04" db="EMBL/GenBank/DDBJ databases">
        <authorList>
            <person name="Varghese N."/>
            <person name="Submissions S."/>
        </authorList>
    </citation>
    <scope>NUCLEOTIDE SEQUENCE [LARGE SCALE GENOMIC DNA]</scope>
    <source>
        <strain evidence="4">DSM 9293</strain>
    </source>
</reference>
<keyword evidence="4" id="KW-1185">Reference proteome</keyword>
<dbReference type="InterPro" id="IPR001387">
    <property type="entry name" value="Cro/C1-type_HTH"/>
</dbReference>
<protein>
    <submittedName>
        <fullName evidence="3">Transcriptional regulator, contains XRE-family HTH domain</fullName>
    </submittedName>
</protein>
<sequence>MQFGKFLREQRQAKHLSLVALAERTATSSSYLSRIERGLRNPPSPAVLRRLAQALDIPYEQLMERAGYLNTALHEEPVFYGGINHQQWQEAVSTLSDEDWTDVWALIQNKVARRKQGHSS</sequence>
<dbReference type="EMBL" id="FWWY01000001">
    <property type="protein sequence ID" value="SMC01689.1"/>
    <property type="molecule type" value="Genomic_DNA"/>
</dbReference>
<accession>A0A1W1W6E4</accession>
<evidence type="ECO:0000313" key="4">
    <source>
        <dbReference type="Proteomes" id="UP000192660"/>
    </source>
</evidence>
<dbReference type="InterPro" id="IPR010982">
    <property type="entry name" value="Lambda_DNA-bd_dom_sf"/>
</dbReference>
<dbReference type="GO" id="GO:0003677">
    <property type="term" value="F:DNA binding"/>
    <property type="evidence" value="ECO:0007669"/>
    <property type="project" value="UniProtKB-KW"/>
</dbReference>